<organism evidence="1 2">
    <name type="scientific">Virgibacillus salinus</name>
    <dbReference type="NCBI Taxonomy" id="553311"/>
    <lineage>
        <taxon>Bacteria</taxon>
        <taxon>Bacillati</taxon>
        <taxon>Bacillota</taxon>
        <taxon>Bacilli</taxon>
        <taxon>Bacillales</taxon>
        <taxon>Bacillaceae</taxon>
        <taxon>Virgibacillus</taxon>
    </lineage>
</organism>
<evidence type="ECO:0000313" key="2">
    <source>
        <dbReference type="Proteomes" id="UP000199444"/>
    </source>
</evidence>
<proteinExistence type="predicted"/>
<keyword evidence="2" id="KW-1185">Reference proteome</keyword>
<dbReference type="RefSeq" id="WP_092493135.1">
    <property type="nucleotide sequence ID" value="NZ_FNKD01000002.1"/>
</dbReference>
<sequence length="136" mass="15792">MKTFKLASLEILDSQETNMVQQSFPLLDGLVINREDEQNRWVIEAYLLHKYYTFFQKLKEKQEEVLIQVKISKESNEPATFITSLIGINEIGAHMNVLLRGTIVDQRKSIVEDKLKSLIDEGYSGEELLIKFKEDI</sequence>
<evidence type="ECO:0000313" key="1">
    <source>
        <dbReference type="EMBL" id="SDQ65526.1"/>
    </source>
</evidence>
<dbReference type="EMBL" id="FNKD01000002">
    <property type="protein sequence ID" value="SDQ65526.1"/>
    <property type="molecule type" value="Genomic_DNA"/>
</dbReference>
<accession>A0A1H1CPQ6</accession>
<dbReference type="Pfam" id="PF14183">
    <property type="entry name" value="YwpF"/>
    <property type="match status" value="1"/>
</dbReference>
<dbReference type="Proteomes" id="UP000199444">
    <property type="component" value="Unassembled WGS sequence"/>
</dbReference>
<gene>
    <name evidence="1" type="ORF">SAMN05216231_2325</name>
</gene>
<dbReference type="AlphaFoldDB" id="A0A1H1CPQ6"/>
<reference evidence="1 2" key="1">
    <citation type="submission" date="2016-10" db="EMBL/GenBank/DDBJ databases">
        <authorList>
            <person name="de Groot N.N."/>
        </authorList>
    </citation>
    <scope>NUCLEOTIDE SEQUENCE [LARGE SCALE GENOMIC DNA]</scope>
    <source>
        <strain evidence="1 2">CGMCC 1.10449</strain>
    </source>
</reference>
<name>A0A1H1CPQ6_9BACI</name>
<dbReference type="InterPro" id="IPR025573">
    <property type="entry name" value="YwpF"/>
</dbReference>
<dbReference type="STRING" id="553311.SAMN05216231_2325"/>
<protein>
    <submittedName>
        <fullName evidence="1">YwpF-like protein</fullName>
    </submittedName>
</protein>